<dbReference type="GeneID" id="6870711"/>
<sequence>MSYRNVIRQVNKAARRNVTPAQANVRACLAAGRKLLHSDDMWAARKEIGLRELGSGYFSSVFEGFGGLVIKVGRELDGGYVYALWAQSKVGHPGVPQIEAVQRVGSHGYVVVMERLAPANPGSDYIRGEPSDQYDAACQAKYKEMADISGEYADCPAAHAVGELRRFMKWAAQDDSPYFDLHPGNVMLRGDTLVVTDPLARVPSTGYKFNKARFDALLKESESW</sequence>
<organism evidence="1 2">
    <name type="scientific">Ralstonia phage RSB1</name>
    <dbReference type="NCBI Taxonomy" id="551790"/>
    <lineage>
        <taxon>Viruses</taxon>
        <taxon>Duplodnaviria</taxon>
        <taxon>Heunggongvirae</taxon>
        <taxon>Uroviricota</taxon>
        <taxon>Caudoviricetes</taxon>
        <taxon>Autographivirales</taxon>
        <taxon>Autonotataviridae</taxon>
        <taxon>Okabevirinae</taxon>
        <taxon>Higashivirus</taxon>
        <taxon>Higashivirus RSB1</taxon>
    </lineage>
</organism>
<protein>
    <submittedName>
        <fullName evidence="1">Protein kinase-like</fullName>
    </submittedName>
</protein>
<keyword evidence="2" id="KW-1185">Reference proteome</keyword>
<dbReference type="GO" id="GO:0016301">
    <property type="term" value="F:kinase activity"/>
    <property type="evidence" value="ECO:0007669"/>
    <property type="project" value="UniProtKB-KW"/>
</dbReference>
<dbReference type="InterPro" id="IPR011009">
    <property type="entry name" value="Kinase-like_dom_sf"/>
</dbReference>
<evidence type="ECO:0000313" key="2">
    <source>
        <dbReference type="Proteomes" id="UP000001854"/>
    </source>
</evidence>
<dbReference type="SUPFAM" id="SSF56112">
    <property type="entry name" value="Protein kinase-like (PK-like)"/>
    <property type="match status" value="1"/>
</dbReference>
<dbReference type="RefSeq" id="YP_002213696.1">
    <property type="nucleotide sequence ID" value="NC_011201.1"/>
</dbReference>
<keyword evidence="1" id="KW-0418">Kinase</keyword>
<reference evidence="1 2" key="1">
    <citation type="journal article" date="2009" name="J. Bacteriol.">
        <title>Genomic characterization of Ralstonia solanacearum phage phiRSB1, a T7-like wide-host-range phage.</title>
        <authorList>
            <person name="Kawasaki T."/>
            <person name="Shimizu M."/>
            <person name="Satsuma H."/>
            <person name="Fujiwara A."/>
            <person name="Fujie M."/>
            <person name="Usami S."/>
            <person name="Yamada T."/>
        </authorList>
    </citation>
    <scope>NUCLEOTIDE SEQUENCE [LARGE SCALE GENOMIC DNA]</scope>
</reference>
<evidence type="ECO:0000313" key="1">
    <source>
        <dbReference type="EMBL" id="BAG70365.1"/>
    </source>
</evidence>
<proteinExistence type="predicted"/>
<dbReference type="EMBL" id="AB451219">
    <property type="protein sequence ID" value="BAG70365.1"/>
    <property type="molecule type" value="Genomic_DNA"/>
</dbReference>
<keyword evidence="1" id="KW-0808">Transferase</keyword>
<dbReference type="KEGG" id="vg:6870711"/>
<name>B5BTU3_9CAUD</name>
<dbReference type="Proteomes" id="UP000001854">
    <property type="component" value="Segment"/>
</dbReference>
<accession>B5BTU3</accession>